<feature type="region of interest" description="Disordered" evidence="1">
    <location>
        <begin position="176"/>
        <end position="204"/>
    </location>
</feature>
<dbReference type="FunFam" id="3.30.70.270:FF:000020">
    <property type="entry name" value="Transposon Tf2-6 polyprotein-like Protein"/>
    <property type="match status" value="1"/>
</dbReference>
<evidence type="ECO:0000256" key="1">
    <source>
        <dbReference type="SAM" id="MobiDB-lite"/>
    </source>
</evidence>
<organism evidence="3 4">
    <name type="scientific">Actinidia rufa</name>
    <dbReference type="NCBI Taxonomy" id="165716"/>
    <lineage>
        <taxon>Eukaryota</taxon>
        <taxon>Viridiplantae</taxon>
        <taxon>Streptophyta</taxon>
        <taxon>Embryophyta</taxon>
        <taxon>Tracheophyta</taxon>
        <taxon>Spermatophyta</taxon>
        <taxon>Magnoliopsida</taxon>
        <taxon>eudicotyledons</taxon>
        <taxon>Gunneridae</taxon>
        <taxon>Pentapetalae</taxon>
        <taxon>asterids</taxon>
        <taxon>Ericales</taxon>
        <taxon>Actinidiaceae</taxon>
        <taxon>Actinidia</taxon>
    </lineage>
</organism>
<dbReference type="OrthoDB" id="2020560at2759"/>
<dbReference type="EMBL" id="BJWL01000438">
    <property type="protein sequence ID" value="GFS44395.1"/>
    <property type="molecule type" value="Genomic_DNA"/>
</dbReference>
<dbReference type="InterPro" id="IPR043128">
    <property type="entry name" value="Rev_trsase/Diguanyl_cyclase"/>
</dbReference>
<dbReference type="InterPro" id="IPR051320">
    <property type="entry name" value="Viral_Replic_Matur_Polypro"/>
</dbReference>
<dbReference type="PANTHER" id="PTHR33064">
    <property type="entry name" value="POL PROTEIN"/>
    <property type="match status" value="1"/>
</dbReference>
<sequence>MHKPSLSITLLTQLLVESTSYSELYYSTGLLLGSISSARLARDKVLAPLPGSEEPKEVCCAVCETKEHNTISCPVILGIKEALHGQVNAIGHYGQGARNPYSNTYNPGWRDHPNFGWRNEGTSNPQTYQGGSLEDTLQQFIQSQVGVNSRVDKTLDDIKSQLTLLTQALTLAEKGKLPAQPQPNPSRHVHSTEISNQPSSSHEQVQAITVLRSGKTIDKTILPINPKGRGEASKVVEGTVGGDRETGEKKESEVVSREEEKKKRLVKRRLNVRENAFLAKDVHFVVQVKTPPKYKDLGCPIVTCVIGDHRIEGCLLDLGSNVNLLPYSVCLDYLEVEKVENFVNEDNGLEERNLLEVLKKHRKAIGWTLADLHGISPLVCTHRIYFEERAKPVRQMQRRLNPTMKEVVRGEVQKLLDAVYGNTYDQCLENLRLVLKRCEESNLVLNWEKCHFMVTQGIVLGHIISGKGIEVDPAKVELIQKLHAPWNVRDVRSFLGHAGFYRRFIQSFSAISRPLCALLAKDAPFEWNSLCQLAFDKLKNHLTTAPIIQPPDWSLPFKLMCDASDFAVGAVLGQRNEKKPHVLHYTSKILNEAQVNYTTTEKELLAIVFALDKF</sequence>
<evidence type="ECO:0000313" key="3">
    <source>
        <dbReference type="EMBL" id="GFS44395.1"/>
    </source>
</evidence>
<accession>A0A7J0DWT4</accession>
<name>A0A7J0DWT4_9ERIC</name>
<proteinExistence type="predicted"/>
<protein>
    <recommendedName>
        <fullName evidence="2">Reverse transcriptase/retrotransposon-derived protein RNase H-like domain-containing protein</fullName>
    </recommendedName>
</protein>
<evidence type="ECO:0000313" key="4">
    <source>
        <dbReference type="Proteomes" id="UP000585474"/>
    </source>
</evidence>
<gene>
    <name evidence="3" type="ORF">Acr_00g0090080</name>
</gene>
<feature type="compositionally biased region" description="Polar residues" evidence="1">
    <location>
        <begin position="192"/>
        <end position="204"/>
    </location>
</feature>
<dbReference type="InterPro" id="IPR041577">
    <property type="entry name" value="RT_RNaseH_2"/>
</dbReference>
<dbReference type="InterPro" id="IPR043502">
    <property type="entry name" value="DNA/RNA_pol_sf"/>
</dbReference>
<feature type="domain" description="Reverse transcriptase/retrotransposon-derived protein RNase H-like" evidence="2">
    <location>
        <begin position="527"/>
        <end position="614"/>
    </location>
</feature>
<dbReference type="Proteomes" id="UP000585474">
    <property type="component" value="Unassembled WGS sequence"/>
</dbReference>
<keyword evidence="4" id="KW-1185">Reference proteome</keyword>
<dbReference type="AlphaFoldDB" id="A0A7J0DWT4"/>
<dbReference type="Gene3D" id="3.30.70.270">
    <property type="match status" value="2"/>
</dbReference>
<dbReference type="PANTHER" id="PTHR33064:SF39">
    <property type="match status" value="1"/>
</dbReference>
<comment type="caution">
    <text evidence="3">The sequence shown here is derived from an EMBL/GenBank/DDBJ whole genome shotgun (WGS) entry which is preliminary data.</text>
</comment>
<dbReference type="Pfam" id="PF17919">
    <property type="entry name" value="RT_RNaseH_2"/>
    <property type="match status" value="1"/>
</dbReference>
<reference evidence="4" key="1">
    <citation type="submission" date="2019-07" db="EMBL/GenBank/DDBJ databases">
        <title>De Novo Assembly of kiwifruit Actinidia rufa.</title>
        <authorList>
            <person name="Sugita-Konishi S."/>
            <person name="Sato K."/>
            <person name="Mori E."/>
            <person name="Abe Y."/>
            <person name="Kisaki G."/>
            <person name="Hamano K."/>
            <person name="Suezawa K."/>
            <person name="Otani M."/>
            <person name="Fukuda T."/>
            <person name="Manabe T."/>
            <person name="Gomi K."/>
            <person name="Tabuchi M."/>
            <person name="Akimitsu K."/>
            <person name="Kataoka I."/>
        </authorList>
    </citation>
    <scope>NUCLEOTIDE SEQUENCE [LARGE SCALE GENOMIC DNA]</scope>
    <source>
        <strain evidence="4">cv. Fuchu</strain>
    </source>
</reference>
<dbReference type="SUPFAM" id="SSF56672">
    <property type="entry name" value="DNA/RNA polymerases"/>
    <property type="match status" value="1"/>
</dbReference>
<evidence type="ECO:0000259" key="2">
    <source>
        <dbReference type="Pfam" id="PF17919"/>
    </source>
</evidence>